<proteinExistence type="predicted"/>
<gene>
    <name evidence="1" type="ORF">CYMTET_18551</name>
</gene>
<name>A0AAE0G7S9_9CHLO</name>
<evidence type="ECO:0000313" key="2">
    <source>
        <dbReference type="Proteomes" id="UP001190700"/>
    </source>
</evidence>
<organism evidence="1 2">
    <name type="scientific">Cymbomonas tetramitiformis</name>
    <dbReference type="NCBI Taxonomy" id="36881"/>
    <lineage>
        <taxon>Eukaryota</taxon>
        <taxon>Viridiplantae</taxon>
        <taxon>Chlorophyta</taxon>
        <taxon>Pyramimonadophyceae</taxon>
        <taxon>Pyramimonadales</taxon>
        <taxon>Pyramimonadaceae</taxon>
        <taxon>Cymbomonas</taxon>
    </lineage>
</organism>
<comment type="caution">
    <text evidence="1">The sequence shown here is derived from an EMBL/GenBank/DDBJ whole genome shotgun (WGS) entry which is preliminary data.</text>
</comment>
<keyword evidence="2" id="KW-1185">Reference proteome</keyword>
<evidence type="ECO:0000313" key="1">
    <source>
        <dbReference type="EMBL" id="KAK3273194.1"/>
    </source>
</evidence>
<dbReference type="AlphaFoldDB" id="A0AAE0G7S9"/>
<dbReference type="EMBL" id="LGRX02008606">
    <property type="protein sequence ID" value="KAK3273194.1"/>
    <property type="molecule type" value="Genomic_DNA"/>
</dbReference>
<sequence>MTSEKLRASITTVAFQKMLVVEKIATVISGDQFGETSHFILPYDERGVDEDQMWHPGLCKALAMEDRAFEKYRGKEA</sequence>
<accession>A0AAE0G7S9</accession>
<protein>
    <submittedName>
        <fullName evidence="1">Uncharacterized protein</fullName>
    </submittedName>
</protein>
<dbReference type="Proteomes" id="UP001190700">
    <property type="component" value="Unassembled WGS sequence"/>
</dbReference>
<reference evidence="1 2" key="1">
    <citation type="journal article" date="2015" name="Genome Biol. Evol.">
        <title>Comparative Genomics of a Bacterivorous Green Alga Reveals Evolutionary Causalities and Consequences of Phago-Mixotrophic Mode of Nutrition.</title>
        <authorList>
            <person name="Burns J.A."/>
            <person name="Paasch A."/>
            <person name="Narechania A."/>
            <person name="Kim E."/>
        </authorList>
    </citation>
    <scope>NUCLEOTIDE SEQUENCE [LARGE SCALE GENOMIC DNA]</scope>
    <source>
        <strain evidence="1 2">PLY_AMNH</strain>
    </source>
</reference>